<comment type="caution">
    <text evidence="6">The sequence shown here is derived from an EMBL/GenBank/DDBJ whole genome shotgun (WGS) entry which is preliminary data.</text>
</comment>
<dbReference type="Pfam" id="PF00441">
    <property type="entry name" value="Acyl-CoA_dh_1"/>
    <property type="match status" value="1"/>
</dbReference>
<evidence type="ECO:0000256" key="3">
    <source>
        <dbReference type="ARBA" id="ARBA00022827"/>
    </source>
</evidence>
<accession>A0A8B2P2H7</accession>
<reference evidence="6 7" key="1">
    <citation type="submission" date="2018-05" db="EMBL/GenBank/DDBJ databases">
        <title>Acuticoccus sediminis sp. nov., isolated from deep-sea sediment of Indian Ocean.</title>
        <authorList>
            <person name="Liu X."/>
            <person name="Lai Q."/>
            <person name="Du Y."/>
            <person name="Sun F."/>
            <person name="Zhang X."/>
            <person name="Wang S."/>
            <person name="Shao Z."/>
        </authorList>
    </citation>
    <scope>NUCLEOTIDE SEQUENCE [LARGE SCALE GENOMIC DNA]</scope>
    <source>
        <strain evidence="6 7">PTG4-2</strain>
    </source>
</reference>
<evidence type="ECO:0000313" key="6">
    <source>
        <dbReference type="EMBL" id="RAI02467.1"/>
    </source>
</evidence>
<protein>
    <submittedName>
        <fullName evidence="6">Acyl-CoA dehydrogenase</fullName>
    </submittedName>
</protein>
<organism evidence="6 7">
    <name type="scientific">Acuticoccus sediminis</name>
    <dbReference type="NCBI Taxonomy" id="2184697"/>
    <lineage>
        <taxon>Bacteria</taxon>
        <taxon>Pseudomonadati</taxon>
        <taxon>Pseudomonadota</taxon>
        <taxon>Alphaproteobacteria</taxon>
        <taxon>Hyphomicrobiales</taxon>
        <taxon>Amorphaceae</taxon>
        <taxon>Acuticoccus</taxon>
    </lineage>
</organism>
<dbReference type="EMBL" id="QHHQ01000002">
    <property type="protein sequence ID" value="RAI02467.1"/>
    <property type="molecule type" value="Genomic_DNA"/>
</dbReference>
<keyword evidence="4" id="KW-0560">Oxidoreductase</keyword>
<dbReference type="OrthoDB" id="9775090at2"/>
<dbReference type="PANTHER" id="PTHR43884:SF20">
    <property type="entry name" value="ACYL-COA DEHYDROGENASE FADE28"/>
    <property type="match status" value="1"/>
</dbReference>
<keyword evidence="2" id="KW-0285">Flavoprotein</keyword>
<dbReference type="AlphaFoldDB" id="A0A8B2P2H7"/>
<dbReference type="SUPFAM" id="SSF47203">
    <property type="entry name" value="Acyl-CoA dehydrogenase C-terminal domain-like"/>
    <property type="match status" value="1"/>
</dbReference>
<evidence type="ECO:0000256" key="2">
    <source>
        <dbReference type="ARBA" id="ARBA00022630"/>
    </source>
</evidence>
<proteinExistence type="inferred from homology"/>
<feature type="domain" description="Acyl-CoA dehydrogenase/oxidase C-terminal" evidence="5">
    <location>
        <begin position="201"/>
        <end position="311"/>
    </location>
</feature>
<dbReference type="InterPro" id="IPR009075">
    <property type="entry name" value="AcylCo_DH/oxidase_C"/>
</dbReference>
<evidence type="ECO:0000256" key="4">
    <source>
        <dbReference type="ARBA" id="ARBA00023002"/>
    </source>
</evidence>
<keyword evidence="3" id="KW-0274">FAD</keyword>
<evidence type="ECO:0000256" key="1">
    <source>
        <dbReference type="ARBA" id="ARBA00009347"/>
    </source>
</evidence>
<dbReference type="InterPro" id="IPR036250">
    <property type="entry name" value="AcylCo_DH-like_C"/>
</dbReference>
<dbReference type="PANTHER" id="PTHR43884">
    <property type="entry name" value="ACYL-COA DEHYDROGENASE"/>
    <property type="match status" value="1"/>
</dbReference>
<name>A0A8B2P2H7_9HYPH</name>
<keyword evidence="7" id="KW-1185">Reference proteome</keyword>
<dbReference type="Proteomes" id="UP000249590">
    <property type="component" value="Unassembled WGS sequence"/>
</dbReference>
<gene>
    <name evidence="6" type="ORF">DLJ53_14045</name>
</gene>
<dbReference type="RefSeq" id="WP_111346097.1">
    <property type="nucleotide sequence ID" value="NZ_QHHQ01000002.1"/>
</dbReference>
<evidence type="ECO:0000313" key="7">
    <source>
        <dbReference type="Proteomes" id="UP000249590"/>
    </source>
</evidence>
<dbReference type="GO" id="GO:0003995">
    <property type="term" value="F:acyl-CoA dehydrogenase activity"/>
    <property type="evidence" value="ECO:0007669"/>
    <property type="project" value="TreeGrafter"/>
</dbReference>
<dbReference type="Gene3D" id="1.20.140.10">
    <property type="entry name" value="Butyryl-CoA Dehydrogenase, subunit A, domain 3"/>
    <property type="match status" value="1"/>
</dbReference>
<comment type="similarity">
    <text evidence="1">Belongs to the acyl-CoA dehydrogenase family.</text>
</comment>
<dbReference type="SUPFAM" id="SSF56645">
    <property type="entry name" value="Acyl-CoA dehydrogenase NM domain-like"/>
    <property type="match status" value="1"/>
</dbReference>
<evidence type="ECO:0000259" key="5">
    <source>
        <dbReference type="Pfam" id="PF00441"/>
    </source>
</evidence>
<sequence>MSFDTETLTPDDFADSAAAVMDACAGRDLGEAAAALGEAGMTGILAGEAVGGLGLPMRYAVPVLTTAGARRLEVPLLEALLVARALESVDAALAADVVTGGTVATVAWDGALSLRPGGAFRVDGCVGGAIAATRCGVVLAATEDGAGVLLRTGQAGVTVEEHPSLDVDRRACIVTCDGADVPAGRIVPAEAMTRLALDASIGRAAIAIGCADAAMAMTVEHTTTRKQFGKTLAANQSLRHALARQLMNIEGARALLRMAAARDAADPTEARAAEVEALRGAVETVEKAIQLHGGMGFTWEVPLHRYLRWVRDLQAQGNVDAALLALGTDFIAARAAASAAAPAAL</sequence>
<dbReference type="InterPro" id="IPR009100">
    <property type="entry name" value="AcylCoA_DH/oxidase_NM_dom_sf"/>
</dbReference>